<evidence type="ECO:0000256" key="6">
    <source>
        <dbReference type="SAM" id="MobiDB-lite"/>
    </source>
</evidence>
<evidence type="ECO:0000256" key="3">
    <source>
        <dbReference type="ARBA" id="ARBA00022692"/>
    </source>
</evidence>
<name>A0A9P0GI29_9CUCU</name>
<evidence type="ECO:0000259" key="8">
    <source>
        <dbReference type="Pfam" id="PF00999"/>
    </source>
</evidence>
<feature type="compositionally biased region" description="Basic and acidic residues" evidence="6">
    <location>
        <begin position="1"/>
        <end position="22"/>
    </location>
</feature>
<keyword evidence="3 7" id="KW-0812">Transmembrane</keyword>
<dbReference type="PANTHER" id="PTHR31102">
    <property type="match status" value="1"/>
</dbReference>
<feature type="transmembrane region" description="Helical" evidence="7">
    <location>
        <begin position="318"/>
        <end position="341"/>
    </location>
</feature>
<feature type="compositionally biased region" description="Basic and acidic residues" evidence="6">
    <location>
        <begin position="607"/>
        <end position="616"/>
    </location>
</feature>
<protein>
    <recommendedName>
        <fullName evidence="8">Cation/H+ exchanger transmembrane domain-containing protein</fullName>
    </recommendedName>
</protein>
<dbReference type="EMBL" id="OV651820">
    <property type="protein sequence ID" value="CAH1114454.1"/>
    <property type="molecule type" value="Genomic_DNA"/>
</dbReference>
<evidence type="ECO:0000313" key="9">
    <source>
        <dbReference type="EMBL" id="CAH1114454.1"/>
    </source>
</evidence>
<feature type="transmembrane region" description="Helical" evidence="7">
    <location>
        <begin position="474"/>
        <end position="496"/>
    </location>
</feature>
<reference evidence="9" key="1">
    <citation type="submission" date="2022-01" db="EMBL/GenBank/DDBJ databases">
        <authorList>
            <person name="King R."/>
        </authorList>
    </citation>
    <scope>NUCLEOTIDE SEQUENCE</scope>
</reference>
<dbReference type="InterPro" id="IPR038770">
    <property type="entry name" value="Na+/solute_symporter_sf"/>
</dbReference>
<feature type="region of interest" description="Disordered" evidence="6">
    <location>
        <begin position="1"/>
        <end position="64"/>
    </location>
</feature>
<keyword evidence="4 7" id="KW-1133">Transmembrane helix</keyword>
<feature type="transmembrane region" description="Helical" evidence="7">
    <location>
        <begin position="442"/>
        <end position="462"/>
    </location>
</feature>
<dbReference type="GO" id="GO:0016020">
    <property type="term" value="C:membrane"/>
    <property type="evidence" value="ECO:0007669"/>
    <property type="project" value="UniProtKB-SubCell"/>
</dbReference>
<feature type="compositionally biased region" description="Basic and acidic residues" evidence="6">
    <location>
        <begin position="50"/>
        <end position="63"/>
    </location>
</feature>
<feature type="transmembrane region" description="Helical" evidence="7">
    <location>
        <begin position="508"/>
        <end position="532"/>
    </location>
</feature>
<evidence type="ECO:0000256" key="2">
    <source>
        <dbReference type="ARBA" id="ARBA00007367"/>
    </source>
</evidence>
<feature type="compositionally biased region" description="Acidic residues" evidence="6">
    <location>
        <begin position="624"/>
        <end position="634"/>
    </location>
</feature>
<feature type="transmembrane region" description="Helical" evidence="7">
    <location>
        <begin position="552"/>
        <end position="574"/>
    </location>
</feature>
<dbReference type="GO" id="GO:0015297">
    <property type="term" value="F:antiporter activity"/>
    <property type="evidence" value="ECO:0007669"/>
    <property type="project" value="InterPro"/>
</dbReference>
<dbReference type="GO" id="GO:1902600">
    <property type="term" value="P:proton transmembrane transport"/>
    <property type="evidence" value="ECO:0007669"/>
    <property type="project" value="InterPro"/>
</dbReference>
<dbReference type="Pfam" id="PF00999">
    <property type="entry name" value="Na_H_Exchanger"/>
    <property type="match status" value="1"/>
</dbReference>
<feature type="transmembrane region" description="Helical" evidence="7">
    <location>
        <begin position="386"/>
        <end position="405"/>
    </location>
</feature>
<dbReference type="Proteomes" id="UP001153636">
    <property type="component" value="Chromosome 8"/>
</dbReference>
<dbReference type="InterPro" id="IPR051843">
    <property type="entry name" value="CPA1_transporter"/>
</dbReference>
<feature type="transmembrane region" description="Helical" evidence="7">
    <location>
        <begin position="145"/>
        <end position="163"/>
    </location>
</feature>
<feature type="transmembrane region" description="Helical" evidence="7">
    <location>
        <begin position="175"/>
        <end position="204"/>
    </location>
</feature>
<dbReference type="Gene3D" id="1.20.1530.20">
    <property type="match status" value="1"/>
</dbReference>
<feature type="transmembrane region" description="Helical" evidence="7">
    <location>
        <begin position="285"/>
        <end position="306"/>
    </location>
</feature>
<keyword evidence="10" id="KW-1185">Reference proteome</keyword>
<dbReference type="OrthoDB" id="423807at2759"/>
<dbReference type="InterPro" id="IPR006153">
    <property type="entry name" value="Cation/H_exchanger_TM"/>
</dbReference>
<dbReference type="PANTHER" id="PTHR31102:SF1">
    <property type="entry name" value="CATION_H+ EXCHANGER DOMAIN-CONTAINING PROTEIN"/>
    <property type="match status" value="1"/>
</dbReference>
<accession>A0A9P0GI29</accession>
<organism evidence="9 10">
    <name type="scientific">Psylliodes chrysocephalus</name>
    <dbReference type="NCBI Taxonomy" id="3402493"/>
    <lineage>
        <taxon>Eukaryota</taxon>
        <taxon>Metazoa</taxon>
        <taxon>Ecdysozoa</taxon>
        <taxon>Arthropoda</taxon>
        <taxon>Hexapoda</taxon>
        <taxon>Insecta</taxon>
        <taxon>Pterygota</taxon>
        <taxon>Neoptera</taxon>
        <taxon>Endopterygota</taxon>
        <taxon>Coleoptera</taxon>
        <taxon>Polyphaga</taxon>
        <taxon>Cucujiformia</taxon>
        <taxon>Chrysomeloidea</taxon>
        <taxon>Chrysomelidae</taxon>
        <taxon>Galerucinae</taxon>
        <taxon>Alticini</taxon>
        <taxon>Psylliodes</taxon>
    </lineage>
</organism>
<evidence type="ECO:0000256" key="5">
    <source>
        <dbReference type="ARBA" id="ARBA00023136"/>
    </source>
</evidence>
<feature type="region of interest" description="Disordered" evidence="6">
    <location>
        <begin position="607"/>
        <end position="634"/>
    </location>
</feature>
<feature type="transmembrane region" description="Helical" evidence="7">
    <location>
        <begin position="411"/>
        <end position="430"/>
    </location>
</feature>
<dbReference type="AlphaFoldDB" id="A0A9P0GI29"/>
<keyword evidence="5 7" id="KW-0472">Membrane</keyword>
<comment type="similarity">
    <text evidence="2">Belongs to the monovalent cation:proton antiporter 1 (CPA1) transporter (TC 2.A.36) family.</text>
</comment>
<sequence>MRIFEKKKTMENEDTHIRDHGTSNHAYSNHGYEPSKKSPNIKTSTQLEPDDGHGHEHKPERKTSIYHKKHFDNNLLGHKLSVVTMNSNVSHLSSNTPHDDNTSWWYNVCLKFNSDDEGKTPWQPDMWKKICPQPYCLSYRKATRITSITFIGVLCWSVLYAIVGDSAAPPKGQLFQLILLSISAHFGGWLFGLTTLPALVGMLFTGIAMQNLNIVNIDSSFSGINKQLSDVALVIILTRAGLDLDPIAVKRLKFSVLKLSIIPWGVEAGLTVVLSRYLMGIGWKYAVLLGSIIAAVAPAVVVPCLFRLRTKGYGVVKGIPTLIIAVASIDDALSVAIFGVVKGIIFNGSSVTNGILFGILSILAGIGIGIIWGFFCNVTPERNDPFVAPLRILLLLTGGLGGVFISEHIGYGGAGPLICVTAAFVALANWSKQGWDIEDNPAALAFEIFWMIFQPILFGITGSRIKINEMNGDIVLMCLGILAVVVVTRICITIIAGIGCNMNLKEKIFVAMSWISKGIVQAALGPVALSLLEGKDNDPDVTAARRIMNCCILSIIITAPTGALLTTILGPVLLTKEKIIPPVEMRARKKSRRQSFLSPDLLVKEEDKAENREYHNQSHITEVILEEDNESPKL</sequence>
<proteinExistence type="inferred from homology"/>
<evidence type="ECO:0000256" key="7">
    <source>
        <dbReference type="SAM" id="Phobius"/>
    </source>
</evidence>
<comment type="subcellular location">
    <subcellularLocation>
        <location evidence="1">Membrane</location>
        <topology evidence="1">Multi-pass membrane protein</topology>
    </subcellularLocation>
</comment>
<feature type="compositionally biased region" description="Polar residues" evidence="6">
    <location>
        <begin position="37"/>
        <end position="47"/>
    </location>
</feature>
<evidence type="ECO:0000256" key="4">
    <source>
        <dbReference type="ARBA" id="ARBA00022989"/>
    </source>
</evidence>
<evidence type="ECO:0000313" key="10">
    <source>
        <dbReference type="Proteomes" id="UP001153636"/>
    </source>
</evidence>
<feature type="domain" description="Cation/H+ exchanger transmembrane" evidence="8">
    <location>
        <begin position="182"/>
        <end position="565"/>
    </location>
</feature>
<evidence type="ECO:0000256" key="1">
    <source>
        <dbReference type="ARBA" id="ARBA00004141"/>
    </source>
</evidence>
<feature type="transmembrane region" description="Helical" evidence="7">
    <location>
        <begin position="353"/>
        <end position="374"/>
    </location>
</feature>
<gene>
    <name evidence="9" type="ORF">PSYICH_LOCUS14288</name>
</gene>